<name>A0AAW0CDW6_9AGAR</name>
<keyword evidence="3" id="KW-1185">Reference proteome</keyword>
<feature type="compositionally biased region" description="Acidic residues" evidence="1">
    <location>
        <begin position="93"/>
        <end position="102"/>
    </location>
</feature>
<sequence length="213" mass="23331">MIDGVAPPPEFRAEDVSALQDMVKKYVDGTVTRTLTIASLSAHLVAACGKLSISYKPELIIPYLDQLDAHDAANRPRGPDEPEGGGGGGSGDPPDDDEGDDESGGRPKRRVDDNNYGDEERGGRKKVDTSKFAWHSEAQHFLDSIAITPEHKELWTALTSNVARPEPSAGLPTLLERNVHRDVEWYEEEEDNELLDYPDGQSYLPNHTLITGA</sequence>
<proteinExistence type="predicted"/>
<protein>
    <submittedName>
        <fullName evidence="2">Uncharacterized protein</fullName>
    </submittedName>
</protein>
<feature type="compositionally biased region" description="Basic and acidic residues" evidence="1">
    <location>
        <begin position="110"/>
        <end position="128"/>
    </location>
</feature>
<organism evidence="2 3">
    <name type="scientific">Favolaschia claudopus</name>
    <dbReference type="NCBI Taxonomy" id="2862362"/>
    <lineage>
        <taxon>Eukaryota</taxon>
        <taxon>Fungi</taxon>
        <taxon>Dikarya</taxon>
        <taxon>Basidiomycota</taxon>
        <taxon>Agaricomycotina</taxon>
        <taxon>Agaricomycetes</taxon>
        <taxon>Agaricomycetidae</taxon>
        <taxon>Agaricales</taxon>
        <taxon>Marasmiineae</taxon>
        <taxon>Mycenaceae</taxon>
        <taxon>Favolaschia</taxon>
    </lineage>
</organism>
<evidence type="ECO:0000313" key="2">
    <source>
        <dbReference type="EMBL" id="KAK7036872.1"/>
    </source>
</evidence>
<evidence type="ECO:0000313" key="3">
    <source>
        <dbReference type="Proteomes" id="UP001362999"/>
    </source>
</evidence>
<reference evidence="2 3" key="1">
    <citation type="journal article" date="2024" name="J Genomics">
        <title>Draft genome sequencing and assembly of Favolaschia claudopus CIRM-BRFM 2984 isolated from oak limbs.</title>
        <authorList>
            <person name="Navarro D."/>
            <person name="Drula E."/>
            <person name="Chaduli D."/>
            <person name="Cazenave R."/>
            <person name="Ahrendt S."/>
            <person name="Wang J."/>
            <person name="Lipzen A."/>
            <person name="Daum C."/>
            <person name="Barry K."/>
            <person name="Grigoriev I.V."/>
            <person name="Favel A."/>
            <person name="Rosso M.N."/>
            <person name="Martin F."/>
        </authorList>
    </citation>
    <scope>NUCLEOTIDE SEQUENCE [LARGE SCALE GENOMIC DNA]</scope>
    <source>
        <strain evidence="2 3">CIRM-BRFM 2984</strain>
    </source>
</reference>
<dbReference type="Proteomes" id="UP001362999">
    <property type="component" value="Unassembled WGS sequence"/>
</dbReference>
<dbReference type="AlphaFoldDB" id="A0AAW0CDW6"/>
<evidence type="ECO:0000256" key="1">
    <source>
        <dbReference type="SAM" id="MobiDB-lite"/>
    </source>
</evidence>
<comment type="caution">
    <text evidence="2">The sequence shown here is derived from an EMBL/GenBank/DDBJ whole genome shotgun (WGS) entry which is preliminary data.</text>
</comment>
<dbReference type="EMBL" id="JAWWNJ010000018">
    <property type="protein sequence ID" value="KAK7036872.1"/>
    <property type="molecule type" value="Genomic_DNA"/>
</dbReference>
<feature type="compositionally biased region" description="Basic and acidic residues" evidence="1">
    <location>
        <begin position="71"/>
        <end position="80"/>
    </location>
</feature>
<accession>A0AAW0CDW6</accession>
<feature type="region of interest" description="Disordered" evidence="1">
    <location>
        <begin position="71"/>
        <end position="128"/>
    </location>
</feature>
<gene>
    <name evidence="2" type="ORF">R3P38DRAFT_3350635</name>
</gene>